<gene>
    <name evidence="1" type="ORF">IV203_038592</name>
</gene>
<accession>A0A9K3LMV4</accession>
<dbReference type="AlphaFoldDB" id="A0A9K3LMV4"/>
<dbReference type="EMBL" id="JAGRRH010000009">
    <property type="protein sequence ID" value="KAG7365389.1"/>
    <property type="molecule type" value="Genomic_DNA"/>
</dbReference>
<sequence>MAILLRPPPQTSLMRRRSINLGLLSLLTVWLTFSNRQTILSKGWGYPKCGNETFIAGLITTQNTPRTKHRMHHVCVALTVSERDSSYSWIGNTWIPPTGVPRFTPDDMRNVLQRENTLFVGDSTARQDYFTMYNLMNVIDNDDSRDITYEQLNHGINFNKGGRNDENCTVREDQLSSMLSVCRHIPRSNVTDNLPATTPIQPNHNATHKDPTAGAFDLTVNPEPHTCFSSISDFVNETIFDSFYSIVIYSLGIWEVIRQRDCRNSGLDSLSHSLSLLQEFSERTQTTIVWKTHGGSFSENENQQNFTQSIQDVARKWFENHQPRNMILVDFGTQVAPRTYGNNRISGDVHPHFGADARTLSLQMITDAIYKQKCKQLDQGSN</sequence>
<evidence type="ECO:0000313" key="2">
    <source>
        <dbReference type="Proteomes" id="UP000693970"/>
    </source>
</evidence>
<dbReference type="Proteomes" id="UP000693970">
    <property type="component" value="Unassembled WGS sequence"/>
</dbReference>
<name>A0A9K3LMV4_9STRA</name>
<dbReference type="OrthoDB" id="56370at2759"/>
<reference evidence="1" key="1">
    <citation type="journal article" date="2021" name="Sci. Rep.">
        <title>Diploid genomic architecture of Nitzschia inconspicua, an elite biomass production diatom.</title>
        <authorList>
            <person name="Oliver A."/>
            <person name="Podell S."/>
            <person name="Pinowska A."/>
            <person name="Traller J.C."/>
            <person name="Smith S.R."/>
            <person name="McClure R."/>
            <person name="Beliaev A."/>
            <person name="Bohutskyi P."/>
            <person name="Hill E.A."/>
            <person name="Rabines A."/>
            <person name="Zheng H."/>
            <person name="Allen L.Z."/>
            <person name="Kuo A."/>
            <person name="Grigoriev I.V."/>
            <person name="Allen A.E."/>
            <person name="Hazlebeck D."/>
            <person name="Allen E.E."/>
        </authorList>
    </citation>
    <scope>NUCLEOTIDE SEQUENCE</scope>
    <source>
        <strain evidence="1">Hildebrandi</strain>
    </source>
</reference>
<organism evidence="1 2">
    <name type="scientific">Nitzschia inconspicua</name>
    <dbReference type="NCBI Taxonomy" id="303405"/>
    <lineage>
        <taxon>Eukaryota</taxon>
        <taxon>Sar</taxon>
        <taxon>Stramenopiles</taxon>
        <taxon>Ochrophyta</taxon>
        <taxon>Bacillariophyta</taxon>
        <taxon>Bacillariophyceae</taxon>
        <taxon>Bacillariophycidae</taxon>
        <taxon>Bacillariales</taxon>
        <taxon>Bacillariaceae</taxon>
        <taxon>Nitzschia</taxon>
    </lineage>
</organism>
<keyword evidence="2" id="KW-1185">Reference proteome</keyword>
<evidence type="ECO:0000313" key="1">
    <source>
        <dbReference type="EMBL" id="KAG7365389.1"/>
    </source>
</evidence>
<protein>
    <submittedName>
        <fullName evidence="1">Uncharacterized protein</fullName>
    </submittedName>
</protein>
<reference evidence="1" key="2">
    <citation type="submission" date="2021-04" db="EMBL/GenBank/DDBJ databases">
        <authorList>
            <person name="Podell S."/>
        </authorList>
    </citation>
    <scope>NUCLEOTIDE SEQUENCE</scope>
    <source>
        <strain evidence="1">Hildebrandi</strain>
    </source>
</reference>
<comment type="caution">
    <text evidence="1">The sequence shown here is derived from an EMBL/GenBank/DDBJ whole genome shotgun (WGS) entry which is preliminary data.</text>
</comment>
<proteinExistence type="predicted"/>